<dbReference type="InterPro" id="IPR001245">
    <property type="entry name" value="Ser-Thr/Tyr_kinase_cat_dom"/>
</dbReference>
<evidence type="ECO:0000256" key="2">
    <source>
        <dbReference type="SAM" id="SignalP"/>
    </source>
</evidence>
<feature type="signal peptide" evidence="2">
    <location>
        <begin position="1"/>
        <end position="18"/>
    </location>
</feature>
<dbReference type="EMBL" id="CAADRA010005134">
    <property type="protein sequence ID" value="VFT85592.1"/>
    <property type="molecule type" value="Genomic_DNA"/>
</dbReference>
<keyword evidence="1" id="KW-0472">Membrane</keyword>
<keyword evidence="6" id="KW-1185">Reference proteome</keyword>
<dbReference type="GO" id="GO:0004674">
    <property type="term" value="F:protein serine/threonine kinase activity"/>
    <property type="evidence" value="ECO:0007669"/>
    <property type="project" value="TreeGrafter"/>
</dbReference>
<dbReference type="PROSITE" id="PS00108">
    <property type="entry name" value="PROTEIN_KINASE_ST"/>
    <property type="match status" value="1"/>
</dbReference>
<keyword evidence="1" id="KW-0812">Transmembrane</keyword>
<dbReference type="Gene3D" id="3.30.200.20">
    <property type="entry name" value="Phosphorylase Kinase, domain 1"/>
    <property type="match status" value="1"/>
</dbReference>
<evidence type="ECO:0000313" key="5">
    <source>
        <dbReference type="EMBL" id="VFT85592.1"/>
    </source>
</evidence>
<dbReference type="InterPro" id="IPR008271">
    <property type="entry name" value="Ser/Thr_kinase_AS"/>
</dbReference>
<dbReference type="PRINTS" id="PR00109">
    <property type="entry name" value="TYRKINASE"/>
</dbReference>
<feature type="domain" description="Protein kinase" evidence="3">
    <location>
        <begin position="699"/>
        <end position="958"/>
    </location>
</feature>
<dbReference type="InterPro" id="IPR011009">
    <property type="entry name" value="Kinase-like_dom_sf"/>
</dbReference>
<gene>
    <name evidence="5" type="primary">Aste57867_8706</name>
    <name evidence="4" type="ORF">As57867_008672</name>
    <name evidence="5" type="ORF">ASTE57867_8706</name>
</gene>
<dbReference type="Pfam" id="PF07714">
    <property type="entry name" value="PK_Tyr_Ser-Thr"/>
    <property type="match status" value="1"/>
</dbReference>
<evidence type="ECO:0000313" key="6">
    <source>
        <dbReference type="Proteomes" id="UP000332933"/>
    </source>
</evidence>
<name>A0A485KKZ5_9STRA</name>
<dbReference type="SMART" id="SM00220">
    <property type="entry name" value="S_TKc"/>
    <property type="match status" value="1"/>
</dbReference>
<accession>A0A485KKZ5</accession>
<reference evidence="4" key="2">
    <citation type="submission" date="2019-06" db="EMBL/GenBank/DDBJ databases">
        <title>Genomics analysis of Aphanomyces spp. identifies a new class of oomycete effector associated with host adaptation.</title>
        <authorList>
            <person name="Gaulin E."/>
        </authorList>
    </citation>
    <scope>NUCLEOTIDE SEQUENCE</scope>
    <source>
        <strain evidence="4">CBS 578.67</strain>
    </source>
</reference>
<dbReference type="Gene3D" id="1.10.510.10">
    <property type="entry name" value="Transferase(Phosphotransferase) domain 1"/>
    <property type="match status" value="1"/>
</dbReference>
<keyword evidence="2" id="KW-0732">Signal</keyword>
<dbReference type="SUPFAM" id="SSF56112">
    <property type="entry name" value="Protein kinase-like (PK-like)"/>
    <property type="match status" value="1"/>
</dbReference>
<dbReference type="PROSITE" id="PS50011">
    <property type="entry name" value="PROTEIN_KINASE_DOM"/>
    <property type="match status" value="1"/>
</dbReference>
<evidence type="ECO:0000256" key="1">
    <source>
        <dbReference type="SAM" id="Phobius"/>
    </source>
</evidence>
<dbReference type="OrthoDB" id="192267at2759"/>
<keyword evidence="1" id="KW-1133">Transmembrane helix</keyword>
<dbReference type="AlphaFoldDB" id="A0A485KKZ5"/>
<dbReference type="GO" id="GO:0005524">
    <property type="term" value="F:ATP binding"/>
    <property type="evidence" value="ECO:0007669"/>
    <property type="project" value="InterPro"/>
</dbReference>
<evidence type="ECO:0000313" key="4">
    <source>
        <dbReference type="EMBL" id="KAF0700753.1"/>
    </source>
</evidence>
<dbReference type="EMBL" id="VJMH01005113">
    <property type="protein sequence ID" value="KAF0700753.1"/>
    <property type="molecule type" value="Genomic_DNA"/>
</dbReference>
<protein>
    <submittedName>
        <fullName evidence="5">Aste57867_8706 protein</fullName>
    </submittedName>
</protein>
<evidence type="ECO:0000259" key="3">
    <source>
        <dbReference type="PROSITE" id="PS50011"/>
    </source>
</evidence>
<dbReference type="InterPro" id="IPR051681">
    <property type="entry name" value="Ser/Thr_Kinases-Pseudokinases"/>
</dbReference>
<reference evidence="5 6" key="1">
    <citation type="submission" date="2019-03" db="EMBL/GenBank/DDBJ databases">
        <authorList>
            <person name="Gaulin E."/>
            <person name="Dumas B."/>
        </authorList>
    </citation>
    <scope>NUCLEOTIDE SEQUENCE [LARGE SCALE GENOMIC DNA]</scope>
    <source>
        <strain evidence="5">CBS 568.67</strain>
    </source>
</reference>
<dbReference type="InterPro" id="IPR000719">
    <property type="entry name" value="Prot_kinase_dom"/>
</dbReference>
<feature type="transmembrane region" description="Helical" evidence="1">
    <location>
        <begin position="632"/>
        <end position="653"/>
    </location>
</feature>
<proteinExistence type="predicted"/>
<dbReference type="Proteomes" id="UP000332933">
    <property type="component" value="Unassembled WGS sequence"/>
</dbReference>
<sequence>MRRWCVAILAVLGRCLFAQDSVTLCSSITVYYTNVSSPYVAHDVVHDGASFDRVEFDNVAGGDVLVLIVYSLPSLQGNRSFVVNTTTTSTMYFDTRDQRVQSFQVVALPTFLATLRQDSNGTDSVVLLTQPIVDWGVSTPSSSPFLHVHVLGANASVTNLSMVVHTLDIPPTLLVQAFRLPDFSSPSNVWTTETSLPSHMRMQSLRVWPASAVSVLPPVDLAVAFYGPQAIVHFAGQVAHAGVLVVHPGQHIASALFLRGRFRVGFSDVDVSPGLALVWYPELGFRGPPTVVRRSASTDNMDWLPVMQSFRVGLEADLVPMNTSTVPPPLTSRGRNAVVVTCDVTTTHSLYFVPDVAYPLLDASICKNLSMPPGVAVLAYDRPWLLGSFKLWTASVFRTTRSPNPYGPLASYPMQSLRVVATPLSPHMAAQAEDDASIRTTSTIFYKTKMYEPAVNVWSQQVSAVAVTAAISSAPEGCIGAVYEEYNFQGRYVPILLNRSSAAPSDFIGFKSFVLWPANDDTKLIPPLFVGCFPIDDELNLTPIFMQAGDNISDLIYPWGGRIFRFTIPSGLVVVAFSQTNFEGPAAVWTADVVLNASWNGSVMSLQVRDASNMALPNNATVITSSSLSHGWMIALSGIGMAVLLAIASVVLVQKRRCRHSFIKGTVHVDDDDNTVDDYDYSSLRWHDMDLVKLHHPNLPLTERLASGASGEIFLGTFQGHLVAIKTLRTSPSPPQVQAFIDEILLFDRVQSPYIVKLIGAAWTHPSNVQAIMEYMNLGDLRHHLAKTGRYNFAWPDKLQCAQRIAHALFCLHSQDMIHRDLKSRNVLLDTDKGAKLADFGASKQMLFGDTMTVGVGTYQWMAPEMMLFQAYTSAVDIYSFGVLLSELDTHQLPYANERSDDTIARRVIHEGLRPSFGCDCPDWFRALAMQCMAPDATDRPSATQIMFLLETQMTGSP</sequence>
<organism evidence="5 6">
    <name type="scientific">Aphanomyces stellatus</name>
    <dbReference type="NCBI Taxonomy" id="120398"/>
    <lineage>
        <taxon>Eukaryota</taxon>
        <taxon>Sar</taxon>
        <taxon>Stramenopiles</taxon>
        <taxon>Oomycota</taxon>
        <taxon>Saprolegniomycetes</taxon>
        <taxon>Saprolegniales</taxon>
        <taxon>Verrucalvaceae</taxon>
        <taxon>Aphanomyces</taxon>
    </lineage>
</organism>
<dbReference type="PANTHER" id="PTHR44329">
    <property type="entry name" value="SERINE/THREONINE-PROTEIN KINASE TNNI3K-RELATED"/>
    <property type="match status" value="1"/>
</dbReference>
<feature type="chain" id="PRO_5033436940" evidence="2">
    <location>
        <begin position="19"/>
        <end position="958"/>
    </location>
</feature>
<dbReference type="PANTHER" id="PTHR44329:SF214">
    <property type="entry name" value="PROTEIN KINASE DOMAIN-CONTAINING PROTEIN"/>
    <property type="match status" value="1"/>
</dbReference>